<name>A0A4Z1L288_9HELO</name>
<keyword evidence="6" id="KW-0119">Carbohydrate metabolism</keyword>
<accession>A0A4Z1L288</accession>
<comment type="catalytic activity">
    <reaction evidence="1">
        <text>Random endo-hydrolysis of N-acetyl-beta-D-glucosaminide (1-&gt;4)-beta-linkages in chitin and chitodextrins.</text>
        <dbReference type="EC" id="3.2.1.14"/>
    </reaction>
</comment>
<evidence type="ECO:0000313" key="12">
    <source>
        <dbReference type="Proteomes" id="UP000297280"/>
    </source>
</evidence>
<dbReference type="FunFam" id="3.10.50.10:FF:000005">
    <property type="entry name" value="Endochitinase B1"/>
    <property type="match status" value="1"/>
</dbReference>
<evidence type="ECO:0000259" key="10">
    <source>
        <dbReference type="PROSITE" id="PS51910"/>
    </source>
</evidence>
<comment type="similarity">
    <text evidence="2">Belongs to the glycosyl hydrolase 18 family. Chitinase class V subfamily.</text>
</comment>
<dbReference type="CDD" id="cd06548">
    <property type="entry name" value="GH18_chitinase"/>
    <property type="match status" value="1"/>
</dbReference>
<evidence type="ECO:0000256" key="9">
    <source>
        <dbReference type="RuleBase" id="RU000489"/>
    </source>
</evidence>
<dbReference type="AlphaFoldDB" id="A0A4Z1L288"/>
<keyword evidence="5" id="KW-0146">Chitin degradation</keyword>
<keyword evidence="12" id="KW-1185">Reference proteome</keyword>
<dbReference type="PANTHER" id="PTHR11177">
    <property type="entry name" value="CHITINASE"/>
    <property type="match status" value="1"/>
</dbReference>
<dbReference type="GO" id="GO:0008843">
    <property type="term" value="F:endochitinase activity"/>
    <property type="evidence" value="ECO:0007669"/>
    <property type="project" value="UniProtKB-EC"/>
</dbReference>
<dbReference type="GO" id="GO:0005576">
    <property type="term" value="C:extracellular region"/>
    <property type="evidence" value="ECO:0007669"/>
    <property type="project" value="TreeGrafter"/>
</dbReference>
<reference evidence="11 12" key="1">
    <citation type="submission" date="2017-12" db="EMBL/GenBank/DDBJ databases">
        <title>Comparative genomics of Botrytis spp.</title>
        <authorList>
            <person name="Valero-Jimenez C.A."/>
            <person name="Tapia P."/>
            <person name="Veloso J."/>
            <person name="Silva-Moreno E."/>
            <person name="Staats M."/>
            <person name="Valdes J.H."/>
            <person name="Van Kan J.A.L."/>
        </authorList>
    </citation>
    <scope>NUCLEOTIDE SEQUENCE [LARGE SCALE GENOMIC DNA]</scope>
    <source>
        <strain evidence="11 12">MUCL3349</strain>
    </source>
</reference>
<evidence type="ECO:0000256" key="6">
    <source>
        <dbReference type="ARBA" id="ARBA00023277"/>
    </source>
</evidence>
<evidence type="ECO:0000313" key="11">
    <source>
        <dbReference type="EMBL" id="TGO90904.1"/>
    </source>
</evidence>
<dbReference type="SUPFAM" id="SSF54556">
    <property type="entry name" value="Chitinase insertion domain"/>
    <property type="match status" value="1"/>
</dbReference>
<protein>
    <recommendedName>
        <fullName evidence="3">chitinase</fullName>
        <ecNumber evidence="3">3.2.1.14</ecNumber>
    </recommendedName>
</protein>
<keyword evidence="4 9" id="KW-0378">Hydrolase</keyword>
<dbReference type="SUPFAM" id="SSF51445">
    <property type="entry name" value="(Trans)glycosidases"/>
    <property type="match status" value="1"/>
</dbReference>
<dbReference type="InterPro" id="IPR011583">
    <property type="entry name" value="Chitinase_II/V-like_cat"/>
</dbReference>
<evidence type="ECO:0000256" key="3">
    <source>
        <dbReference type="ARBA" id="ARBA00012729"/>
    </source>
</evidence>
<dbReference type="PROSITE" id="PS01095">
    <property type="entry name" value="GH18_1"/>
    <property type="match status" value="1"/>
</dbReference>
<dbReference type="GO" id="GO:0008061">
    <property type="term" value="F:chitin binding"/>
    <property type="evidence" value="ECO:0007669"/>
    <property type="project" value="InterPro"/>
</dbReference>
<dbReference type="Gene3D" id="3.20.20.80">
    <property type="entry name" value="Glycosidases"/>
    <property type="match status" value="1"/>
</dbReference>
<evidence type="ECO:0000256" key="4">
    <source>
        <dbReference type="ARBA" id="ARBA00022801"/>
    </source>
</evidence>
<proteinExistence type="inferred from homology"/>
<evidence type="ECO:0000256" key="8">
    <source>
        <dbReference type="ARBA" id="ARBA00023326"/>
    </source>
</evidence>
<dbReference type="InterPro" id="IPR001223">
    <property type="entry name" value="Glyco_hydro18_cat"/>
</dbReference>
<evidence type="ECO:0000256" key="2">
    <source>
        <dbReference type="ARBA" id="ARBA00008682"/>
    </source>
</evidence>
<dbReference type="EMBL" id="PQXO01000047">
    <property type="protein sequence ID" value="TGO90904.1"/>
    <property type="molecule type" value="Genomic_DNA"/>
</dbReference>
<dbReference type="Gene3D" id="3.10.50.10">
    <property type="match status" value="1"/>
</dbReference>
<gene>
    <name evidence="11" type="ORF">BPOR_0047g00270</name>
</gene>
<dbReference type="STRING" id="87229.A0A4Z1L288"/>
<dbReference type="Pfam" id="PF00704">
    <property type="entry name" value="Glyco_hydro_18"/>
    <property type="match status" value="1"/>
</dbReference>
<sequence>MHSRILTQNPGLYLSDLWADINAPLLGDSLNSSDTNLYGCLQQMYILKKQNRNLKVLLSIGGSTYSSNFPLAISTISKRTTFASSVVSLVGNLGLDGVDIDWEYPADDIQANNFVSLLQTVRDALDKFSNLSKSPYHFLLTVAGPAYPNVFWKLSEMDQYVDFWNFMGFDYSGSWSSVTAHQSNLSPSGNGSTPFNTEAGVSYYISHGVASDKIVLGMPIYGRSFEETEGFNSDFQGVGQGTWSQGVYDYKALPLSGATEIYDETIGASYSWDSSKLEIVTYDNPAVAAQKGKWIQSMNLGGAMWWETSADGKDSRSLIGIMIETFDGHIQNITNTLSFPNSSYLNIRNGMPDYSKLPIQIETSITTHRWSSSAAVSLGTSPTSDCSSEITNFSSKTILDSTALLPETTISSTVLGRTAPC</sequence>
<feature type="domain" description="GH18" evidence="10">
    <location>
        <begin position="1"/>
        <end position="329"/>
    </location>
</feature>
<keyword evidence="8" id="KW-0624">Polysaccharide degradation</keyword>
<dbReference type="GO" id="GO:0000272">
    <property type="term" value="P:polysaccharide catabolic process"/>
    <property type="evidence" value="ECO:0007669"/>
    <property type="project" value="UniProtKB-KW"/>
</dbReference>
<organism evidence="11 12">
    <name type="scientific">Botrytis porri</name>
    <dbReference type="NCBI Taxonomy" id="87229"/>
    <lineage>
        <taxon>Eukaryota</taxon>
        <taxon>Fungi</taxon>
        <taxon>Dikarya</taxon>
        <taxon>Ascomycota</taxon>
        <taxon>Pezizomycotina</taxon>
        <taxon>Leotiomycetes</taxon>
        <taxon>Helotiales</taxon>
        <taxon>Sclerotiniaceae</taxon>
        <taxon>Botrytis</taxon>
    </lineage>
</organism>
<dbReference type="EC" id="3.2.1.14" evidence="3"/>
<dbReference type="SMART" id="SM00636">
    <property type="entry name" value="Glyco_18"/>
    <property type="match status" value="1"/>
</dbReference>
<evidence type="ECO:0000256" key="1">
    <source>
        <dbReference type="ARBA" id="ARBA00000822"/>
    </source>
</evidence>
<dbReference type="PROSITE" id="PS51910">
    <property type="entry name" value="GH18_2"/>
    <property type="match status" value="1"/>
</dbReference>
<dbReference type="PANTHER" id="PTHR11177:SF317">
    <property type="entry name" value="CHITINASE 12-RELATED"/>
    <property type="match status" value="1"/>
</dbReference>
<dbReference type="InterPro" id="IPR050314">
    <property type="entry name" value="Glycosyl_Hydrlase_18"/>
</dbReference>
<dbReference type="Proteomes" id="UP000297280">
    <property type="component" value="Unassembled WGS sequence"/>
</dbReference>
<evidence type="ECO:0000256" key="7">
    <source>
        <dbReference type="ARBA" id="ARBA00023295"/>
    </source>
</evidence>
<dbReference type="InterPro" id="IPR029070">
    <property type="entry name" value="Chitinase_insertion_sf"/>
</dbReference>
<keyword evidence="7 9" id="KW-0326">Glycosidase</keyword>
<dbReference type="InterPro" id="IPR017853">
    <property type="entry name" value="GH"/>
</dbReference>
<dbReference type="GO" id="GO:0006032">
    <property type="term" value="P:chitin catabolic process"/>
    <property type="evidence" value="ECO:0007669"/>
    <property type="project" value="UniProtKB-KW"/>
</dbReference>
<evidence type="ECO:0000256" key="5">
    <source>
        <dbReference type="ARBA" id="ARBA00023024"/>
    </source>
</evidence>
<dbReference type="InterPro" id="IPR001579">
    <property type="entry name" value="Glyco_hydro_18_chit_AS"/>
</dbReference>
<comment type="caution">
    <text evidence="11">The sequence shown here is derived from an EMBL/GenBank/DDBJ whole genome shotgun (WGS) entry which is preliminary data.</text>
</comment>